<dbReference type="InterPro" id="IPR051214">
    <property type="entry name" value="GH32_Enzymes"/>
</dbReference>
<keyword evidence="13" id="KW-1185">Reference proteome</keyword>
<dbReference type="EMBL" id="ABWP01000045">
    <property type="protein sequence ID" value="EEA85309.1"/>
    <property type="molecule type" value="Genomic_DNA"/>
</dbReference>
<sequence>MNIEEFREVWEENKELRELAANDKDRLNYHIMPTSGWVNDPNGLCQFKGIYHIYYQYSPFDVNGKLKLWGHITTEDFIKYQEHEPVLYPDFRYDQNGVYSGSAVVRNGKINYFYTGNVKYLDGDYDYIMTGREQNLIACSSEDGFNFSEKELIMTNTDFPSNLSLHVRDPKVYHKNGIDYMVIGARDDNSIGCILVLKGKDLKDWECHTVIYSDEKFGYMWECPDLFDLNGETVLVTCPQGVPEEGYIYKNVHQNGYFLVNGDLESKDVNLSEFRLLDYGFDFYAPQSFEDESGRRILVGWMGIPDADYTNRTTENGWQHALTMPRELILKNGIIYQRPVEEIKSLRGDNRTFTADEFKNLEVENLSFELCAEFEKCNEFKLNLRNDISLSFDKSKGLIELNMGESGCGRDVRYAYCDEVRNIDVYSDISAFEIFINDGEIVFTTRAYTDGIQKIGFEKLDGLAKVCMYDMKKIVFEIDEF</sequence>
<keyword evidence="6 8" id="KW-0326">Glycosidase</keyword>
<reference evidence="12 13" key="1">
    <citation type="submission" date="2008-09" db="EMBL/GenBank/DDBJ databases">
        <authorList>
            <person name="Fulton L."/>
            <person name="Clifton S."/>
            <person name="Fulton B."/>
            <person name="Xu J."/>
            <person name="Minx P."/>
            <person name="Pepin K.H."/>
            <person name="Johnson M."/>
            <person name="Thiruvilangam P."/>
            <person name="Bhonagiri V."/>
            <person name="Nash W.E."/>
            <person name="Mardis E.R."/>
            <person name="Wilson R.K."/>
        </authorList>
    </citation>
    <scope>NUCLEOTIDE SEQUENCE [LARGE SCALE GENOMIC DNA]</scope>
    <source>
        <strain evidence="12 13">DSM 13275</strain>
    </source>
</reference>
<dbReference type="InterPro" id="IPR006232">
    <property type="entry name" value="Suc6P_hydrolase"/>
</dbReference>
<protein>
    <recommendedName>
        <fullName evidence="4 8">Sucrose-6-phosphate hydrolase</fullName>
        <ecNumber evidence="3 8">3.2.1.26</ecNumber>
    </recommendedName>
    <alternativeName>
        <fullName evidence="7 9">Invertase</fullName>
    </alternativeName>
</protein>
<dbReference type="InterPro" id="IPR018053">
    <property type="entry name" value="Glyco_hydro_32_AS"/>
</dbReference>
<gene>
    <name evidence="12" type="ORF">CLOHIR_01032</name>
</gene>
<dbReference type="PANTHER" id="PTHR43101:SF1">
    <property type="entry name" value="BETA-FRUCTOSIDASE"/>
    <property type="match status" value="1"/>
</dbReference>
<dbReference type="GO" id="GO:0004564">
    <property type="term" value="F:beta-fructofuranosidase activity"/>
    <property type="evidence" value="ECO:0007669"/>
    <property type="project" value="UniProtKB-EC"/>
</dbReference>
<evidence type="ECO:0000256" key="1">
    <source>
        <dbReference type="ARBA" id="ARBA00004914"/>
    </source>
</evidence>
<dbReference type="InterPro" id="IPR023296">
    <property type="entry name" value="Glyco_hydro_beta-prop_sf"/>
</dbReference>
<dbReference type="GO" id="GO:0005985">
    <property type="term" value="P:sucrose metabolic process"/>
    <property type="evidence" value="ECO:0007669"/>
    <property type="project" value="UniProtKB-UniPathway"/>
</dbReference>
<evidence type="ECO:0000256" key="5">
    <source>
        <dbReference type="ARBA" id="ARBA00022801"/>
    </source>
</evidence>
<dbReference type="STRING" id="500633.CLOHIR_01032"/>
<dbReference type="Pfam" id="PF00251">
    <property type="entry name" value="Glyco_hydro_32N"/>
    <property type="match status" value="1"/>
</dbReference>
<dbReference type="EC" id="3.2.1.26" evidence="3 8"/>
<evidence type="ECO:0000259" key="10">
    <source>
        <dbReference type="Pfam" id="PF00251"/>
    </source>
</evidence>
<evidence type="ECO:0000256" key="4">
    <source>
        <dbReference type="ARBA" id="ARBA00019623"/>
    </source>
</evidence>
<evidence type="ECO:0000259" key="11">
    <source>
        <dbReference type="Pfam" id="PF08244"/>
    </source>
</evidence>
<dbReference type="SMART" id="SM00640">
    <property type="entry name" value="Glyco_32"/>
    <property type="match status" value="1"/>
</dbReference>
<dbReference type="HOGENOM" id="CLU_001528_7_1_9"/>
<comment type="pathway">
    <text evidence="1 9">Glycan biosynthesis; sucrose metabolism.</text>
</comment>
<name>B6FYS8_PEPHT</name>
<dbReference type="SUPFAM" id="SSF49899">
    <property type="entry name" value="Concanavalin A-like lectins/glucanases"/>
    <property type="match status" value="1"/>
</dbReference>
<comment type="similarity">
    <text evidence="2 8">Belongs to the glycosyl hydrolase 32 family.</text>
</comment>
<dbReference type="RefSeq" id="WP_006439949.1">
    <property type="nucleotide sequence ID" value="NZ_DS995356.1"/>
</dbReference>
<dbReference type="Gene3D" id="2.115.10.20">
    <property type="entry name" value="Glycosyl hydrolase domain, family 43"/>
    <property type="match status" value="1"/>
</dbReference>
<reference evidence="12 13" key="2">
    <citation type="submission" date="2008-10" db="EMBL/GenBank/DDBJ databases">
        <title>Draft genome sequence of Clostridium hiranonis (DSM 13275).</title>
        <authorList>
            <person name="Sudarsanam P."/>
            <person name="Ley R."/>
            <person name="Guruge J."/>
            <person name="Turnbaugh P.J."/>
            <person name="Mahowald M."/>
            <person name="Liep D."/>
            <person name="Gordon J."/>
        </authorList>
    </citation>
    <scope>NUCLEOTIDE SEQUENCE [LARGE SCALE GENOMIC DNA]</scope>
    <source>
        <strain evidence="12 13">DSM 13275</strain>
    </source>
</reference>
<accession>B6FYS8</accession>
<dbReference type="eggNOG" id="COG1621">
    <property type="taxonomic scope" value="Bacteria"/>
</dbReference>
<dbReference type="OrthoDB" id="9759709at2"/>
<evidence type="ECO:0000256" key="8">
    <source>
        <dbReference type="RuleBase" id="RU362110"/>
    </source>
</evidence>
<evidence type="ECO:0000256" key="9">
    <source>
        <dbReference type="RuleBase" id="RU365015"/>
    </source>
</evidence>
<dbReference type="InterPro" id="IPR013320">
    <property type="entry name" value="ConA-like_dom_sf"/>
</dbReference>
<comment type="subcellular location">
    <subcellularLocation>
        <location evidence="9">Cytoplasm</location>
    </subcellularLocation>
</comment>
<dbReference type="CDD" id="cd18623">
    <property type="entry name" value="GH32_ScrB-like"/>
    <property type="match status" value="1"/>
</dbReference>
<dbReference type="NCBIfam" id="TIGR01322">
    <property type="entry name" value="scrB_fam"/>
    <property type="match status" value="1"/>
</dbReference>
<dbReference type="UniPathway" id="UPA00238"/>
<keyword evidence="9" id="KW-0119">Carbohydrate metabolism</keyword>
<dbReference type="PANTHER" id="PTHR43101">
    <property type="entry name" value="BETA-FRUCTOSIDASE"/>
    <property type="match status" value="1"/>
</dbReference>
<evidence type="ECO:0000256" key="6">
    <source>
        <dbReference type="ARBA" id="ARBA00023295"/>
    </source>
</evidence>
<dbReference type="SUPFAM" id="SSF75005">
    <property type="entry name" value="Arabinanase/levansucrase/invertase"/>
    <property type="match status" value="1"/>
</dbReference>
<evidence type="ECO:0000313" key="13">
    <source>
        <dbReference type="Proteomes" id="UP000003178"/>
    </source>
</evidence>
<comment type="caution">
    <text evidence="12">The sequence shown here is derived from an EMBL/GenBank/DDBJ whole genome shotgun (WGS) entry which is preliminary data.</text>
</comment>
<dbReference type="Proteomes" id="UP000003178">
    <property type="component" value="Unassembled WGS sequence"/>
</dbReference>
<keyword evidence="9" id="KW-0963">Cytoplasm</keyword>
<proteinExistence type="inferred from homology"/>
<dbReference type="GO" id="GO:0005737">
    <property type="term" value="C:cytoplasm"/>
    <property type="evidence" value="ECO:0007669"/>
    <property type="project" value="UniProtKB-SubCell"/>
</dbReference>
<dbReference type="PROSITE" id="PS00609">
    <property type="entry name" value="GLYCOSYL_HYDROL_F32"/>
    <property type="match status" value="1"/>
</dbReference>
<organism evidence="12 13">
    <name type="scientific">Peptacetobacter hiranonis (strain DSM 13275 / JCM 10541 / KCTC 15199 / TO-931)</name>
    <name type="common">Clostridium hiranonis</name>
    <dbReference type="NCBI Taxonomy" id="500633"/>
    <lineage>
        <taxon>Bacteria</taxon>
        <taxon>Bacillati</taxon>
        <taxon>Bacillota</taxon>
        <taxon>Clostridia</taxon>
        <taxon>Peptostreptococcales</taxon>
        <taxon>Peptostreptococcaceae</taxon>
        <taxon>Peptacetobacter</taxon>
    </lineage>
</organism>
<keyword evidence="5 8" id="KW-0378">Hydrolase</keyword>
<dbReference type="InterPro" id="IPR013189">
    <property type="entry name" value="Glyco_hydro_32_C"/>
</dbReference>
<comment type="catalytic activity">
    <reaction evidence="8">
        <text>Hydrolysis of terminal non-reducing beta-D-fructofuranoside residues in beta-D-fructofuranosides.</text>
        <dbReference type="EC" id="3.2.1.26"/>
    </reaction>
</comment>
<comment type="function">
    <text evidence="9">Enables the bacterium to metabolize sucrose as a sole carbon source.</text>
</comment>
<evidence type="ECO:0000313" key="12">
    <source>
        <dbReference type="EMBL" id="EEA85309.1"/>
    </source>
</evidence>
<dbReference type="Pfam" id="PF08244">
    <property type="entry name" value="Glyco_hydro_32C"/>
    <property type="match status" value="1"/>
</dbReference>
<evidence type="ECO:0000256" key="7">
    <source>
        <dbReference type="ARBA" id="ARBA00033367"/>
    </source>
</evidence>
<evidence type="ECO:0000256" key="3">
    <source>
        <dbReference type="ARBA" id="ARBA00012758"/>
    </source>
</evidence>
<feature type="domain" description="Glycosyl hydrolase family 32 C-terminal" evidence="11">
    <location>
        <begin position="343"/>
        <end position="454"/>
    </location>
</feature>
<feature type="domain" description="Glycosyl hydrolase family 32 N-terminal" evidence="10">
    <location>
        <begin position="30"/>
        <end position="339"/>
    </location>
</feature>
<dbReference type="AlphaFoldDB" id="B6FYS8"/>
<dbReference type="InterPro" id="IPR001362">
    <property type="entry name" value="Glyco_hydro_32"/>
</dbReference>
<evidence type="ECO:0000256" key="2">
    <source>
        <dbReference type="ARBA" id="ARBA00009902"/>
    </source>
</evidence>
<dbReference type="InterPro" id="IPR013148">
    <property type="entry name" value="Glyco_hydro_32_N"/>
</dbReference>